<feature type="transmembrane region" description="Helical" evidence="1">
    <location>
        <begin position="21"/>
        <end position="48"/>
    </location>
</feature>
<name>A0A061EHC4_THECC</name>
<feature type="transmembrane region" description="Helical" evidence="1">
    <location>
        <begin position="89"/>
        <end position="107"/>
    </location>
</feature>
<evidence type="ECO:0000256" key="1">
    <source>
        <dbReference type="SAM" id="Phobius"/>
    </source>
</evidence>
<dbReference type="Proteomes" id="UP000026915">
    <property type="component" value="Chromosome 2"/>
</dbReference>
<organism evidence="2 3">
    <name type="scientific">Theobroma cacao</name>
    <name type="common">Cacao</name>
    <name type="synonym">Cocoa</name>
    <dbReference type="NCBI Taxonomy" id="3641"/>
    <lineage>
        <taxon>Eukaryota</taxon>
        <taxon>Viridiplantae</taxon>
        <taxon>Streptophyta</taxon>
        <taxon>Embryophyta</taxon>
        <taxon>Tracheophyta</taxon>
        <taxon>Spermatophyta</taxon>
        <taxon>Magnoliopsida</taxon>
        <taxon>eudicotyledons</taxon>
        <taxon>Gunneridae</taxon>
        <taxon>Pentapetalae</taxon>
        <taxon>rosids</taxon>
        <taxon>malvids</taxon>
        <taxon>Malvales</taxon>
        <taxon>Malvaceae</taxon>
        <taxon>Byttnerioideae</taxon>
        <taxon>Theobroma</taxon>
    </lineage>
</organism>
<feature type="transmembrane region" description="Helical" evidence="1">
    <location>
        <begin position="60"/>
        <end position="77"/>
    </location>
</feature>
<dbReference type="EMBL" id="CM001880">
    <property type="protein sequence ID" value="EOY01664.1"/>
    <property type="molecule type" value="Genomic_DNA"/>
</dbReference>
<accession>A0A061EHC4</accession>
<keyword evidence="1" id="KW-0472">Membrane</keyword>
<gene>
    <name evidence="2" type="ORF">TCM_011509</name>
</gene>
<dbReference type="HOGENOM" id="CLU_2188738_0_0_1"/>
<proteinExistence type="predicted"/>
<keyword evidence="1" id="KW-0812">Transmembrane</keyword>
<evidence type="ECO:0000313" key="2">
    <source>
        <dbReference type="EMBL" id="EOY01664.1"/>
    </source>
</evidence>
<keyword evidence="1" id="KW-1133">Transmembrane helix</keyword>
<keyword evidence="3" id="KW-1185">Reference proteome</keyword>
<protein>
    <submittedName>
        <fullName evidence="2">Uncharacterized protein</fullName>
    </submittedName>
</protein>
<reference evidence="2 3" key="1">
    <citation type="journal article" date="2013" name="Genome Biol.">
        <title>The genome sequence of the most widely cultivated cacao type and its use to identify candidate genes regulating pod color.</title>
        <authorList>
            <person name="Motamayor J.C."/>
            <person name="Mockaitis K."/>
            <person name="Schmutz J."/>
            <person name="Haiminen N."/>
            <person name="Iii D.L."/>
            <person name="Cornejo O."/>
            <person name="Findley S.D."/>
            <person name="Zheng P."/>
            <person name="Utro F."/>
            <person name="Royaert S."/>
            <person name="Saski C."/>
            <person name="Jenkins J."/>
            <person name="Podicheti R."/>
            <person name="Zhao M."/>
            <person name="Scheffler B.E."/>
            <person name="Stack J.C."/>
            <person name="Feltus F.A."/>
            <person name="Mustiga G.M."/>
            <person name="Amores F."/>
            <person name="Phillips W."/>
            <person name="Marelli J.P."/>
            <person name="May G.D."/>
            <person name="Shapiro H."/>
            <person name="Ma J."/>
            <person name="Bustamante C.D."/>
            <person name="Schnell R.J."/>
            <person name="Main D."/>
            <person name="Gilbert D."/>
            <person name="Parida L."/>
            <person name="Kuhn D.N."/>
        </authorList>
    </citation>
    <scope>NUCLEOTIDE SEQUENCE [LARGE SCALE GENOMIC DNA]</scope>
    <source>
        <strain evidence="3">cv. Matina 1-6</strain>
    </source>
</reference>
<dbReference type="InParanoid" id="A0A061EHC4"/>
<dbReference type="Gramene" id="EOY01664">
    <property type="protein sequence ID" value="EOY01664"/>
    <property type="gene ID" value="TCM_011509"/>
</dbReference>
<sequence>MVHIRQLSLIQGQKSSLQYGIWLYCIDPMPLINMQFFGHCCSALWLLFYSYLVKLNLRGLFLIYLCGGYLFVTYYHYFFQVSKLTIDSLFCFSPLSKLLSILGLYLYST</sequence>
<evidence type="ECO:0000313" key="3">
    <source>
        <dbReference type="Proteomes" id="UP000026915"/>
    </source>
</evidence>
<dbReference type="AlphaFoldDB" id="A0A061EHC4"/>